<dbReference type="KEGG" id="tpep:A0127_06145"/>
<feature type="transmembrane region" description="Helical" evidence="7">
    <location>
        <begin position="309"/>
        <end position="332"/>
    </location>
</feature>
<evidence type="ECO:0000256" key="4">
    <source>
        <dbReference type="ARBA" id="ARBA00022692"/>
    </source>
</evidence>
<dbReference type="GO" id="GO:0005886">
    <property type="term" value="C:plasma membrane"/>
    <property type="evidence" value="ECO:0007669"/>
    <property type="project" value="UniProtKB-SubCell"/>
</dbReference>
<feature type="transmembrane region" description="Helical" evidence="7">
    <location>
        <begin position="206"/>
        <end position="223"/>
    </location>
</feature>
<keyword evidence="10" id="KW-1185">Reference proteome</keyword>
<keyword evidence="5 7" id="KW-1133">Transmembrane helix</keyword>
<evidence type="ECO:0000259" key="8">
    <source>
        <dbReference type="PROSITE" id="PS50928"/>
    </source>
</evidence>
<evidence type="ECO:0000313" key="9">
    <source>
        <dbReference type="EMBL" id="AMQ19529.1"/>
    </source>
</evidence>
<sequence>MSFGRYVAYRLVNAVIILFLAVLLMSALFTKLATIQLTSQVDEEVQMWVRGYTQQHHQQPTQEMIEKYREARIKYYRLDQPYWKRMWMYTIDTFFFRWGNSFVKVFGTTDIVSQIKTALARTVLLFTTSQIFIILIGLSLGLKSARHPGSLLDRTISILAMIASSLPMWWVGMLMILLFVVYLGWLPITLYSQVEVSGWINILKKMSLPVLTIVLVSFGGWAWTTRNIMIGTMQEDFIMVARAKGVPERKIIYGHALKAAAPPIITMVIFGLIGSLGGAIITEIVFNWPGMGRLYYEALQLNAVRTMMALNYMFAVLTVLSMVLADILYGYLDPRIRIGAAARS</sequence>
<dbReference type="CDD" id="cd06261">
    <property type="entry name" value="TM_PBP2"/>
    <property type="match status" value="1"/>
</dbReference>
<keyword evidence="4 7" id="KW-0812">Transmembrane</keyword>
<evidence type="ECO:0000256" key="6">
    <source>
        <dbReference type="ARBA" id="ARBA00023136"/>
    </source>
</evidence>
<proteinExistence type="inferred from homology"/>
<evidence type="ECO:0000256" key="5">
    <source>
        <dbReference type="ARBA" id="ARBA00022989"/>
    </source>
</evidence>
<accession>A0A142CXM7</accession>
<keyword evidence="6 7" id="KW-0472">Membrane</keyword>
<feature type="transmembrane region" description="Helical" evidence="7">
    <location>
        <begin position="7"/>
        <end position="29"/>
    </location>
</feature>
<keyword evidence="2 7" id="KW-0813">Transport</keyword>
<dbReference type="Pfam" id="PF00528">
    <property type="entry name" value="BPD_transp_1"/>
    <property type="match status" value="1"/>
</dbReference>
<comment type="subcellular location">
    <subcellularLocation>
        <location evidence="1 7">Cell membrane</location>
        <topology evidence="1 7">Multi-pass membrane protein</topology>
    </subcellularLocation>
</comment>
<comment type="similarity">
    <text evidence="7">Belongs to the binding-protein-dependent transport system permease family.</text>
</comment>
<protein>
    <submittedName>
        <fullName evidence="9">Peptide ABC transporter permease</fullName>
    </submittedName>
</protein>
<dbReference type="PANTHER" id="PTHR30465">
    <property type="entry name" value="INNER MEMBRANE ABC TRANSPORTER"/>
    <property type="match status" value="1"/>
</dbReference>
<feature type="transmembrane region" description="Helical" evidence="7">
    <location>
        <begin position="158"/>
        <end position="185"/>
    </location>
</feature>
<name>A0A142CXM7_9EURY</name>
<evidence type="ECO:0000313" key="10">
    <source>
        <dbReference type="Proteomes" id="UP000073604"/>
    </source>
</evidence>
<dbReference type="Proteomes" id="UP000073604">
    <property type="component" value="Chromosome"/>
</dbReference>
<gene>
    <name evidence="9" type="ORF">A0127_06145</name>
</gene>
<dbReference type="AlphaFoldDB" id="A0A142CXM7"/>
<dbReference type="InterPro" id="IPR035906">
    <property type="entry name" value="MetI-like_sf"/>
</dbReference>
<organism evidence="9 10">
    <name type="scientific">Thermococcus peptonophilus</name>
    <dbReference type="NCBI Taxonomy" id="53952"/>
    <lineage>
        <taxon>Archaea</taxon>
        <taxon>Methanobacteriati</taxon>
        <taxon>Methanobacteriota</taxon>
        <taxon>Thermococci</taxon>
        <taxon>Thermococcales</taxon>
        <taxon>Thermococcaceae</taxon>
        <taxon>Thermococcus</taxon>
    </lineage>
</organism>
<dbReference type="STRING" id="53952.A0127_06145"/>
<dbReference type="PROSITE" id="PS50928">
    <property type="entry name" value="ABC_TM1"/>
    <property type="match status" value="1"/>
</dbReference>
<feature type="transmembrane region" description="Helical" evidence="7">
    <location>
        <begin position="118"/>
        <end position="138"/>
    </location>
</feature>
<feature type="transmembrane region" description="Helical" evidence="7">
    <location>
        <begin position="264"/>
        <end position="288"/>
    </location>
</feature>
<dbReference type="SUPFAM" id="SSF161098">
    <property type="entry name" value="MetI-like"/>
    <property type="match status" value="1"/>
</dbReference>
<dbReference type="InterPro" id="IPR000515">
    <property type="entry name" value="MetI-like"/>
</dbReference>
<dbReference type="OrthoDB" id="44105at2157"/>
<evidence type="ECO:0000256" key="3">
    <source>
        <dbReference type="ARBA" id="ARBA00022475"/>
    </source>
</evidence>
<evidence type="ECO:0000256" key="7">
    <source>
        <dbReference type="RuleBase" id="RU363032"/>
    </source>
</evidence>
<keyword evidence="3" id="KW-1003">Cell membrane</keyword>
<evidence type="ECO:0000256" key="1">
    <source>
        <dbReference type="ARBA" id="ARBA00004651"/>
    </source>
</evidence>
<evidence type="ECO:0000256" key="2">
    <source>
        <dbReference type="ARBA" id="ARBA00022448"/>
    </source>
</evidence>
<feature type="domain" description="ABC transmembrane type-1" evidence="8">
    <location>
        <begin position="119"/>
        <end position="325"/>
    </location>
</feature>
<dbReference type="Gene3D" id="1.10.3720.10">
    <property type="entry name" value="MetI-like"/>
    <property type="match status" value="1"/>
</dbReference>
<dbReference type="GO" id="GO:0055085">
    <property type="term" value="P:transmembrane transport"/>
    <property type="evidence" value="ECO:0007669"/>
    <property type="project" value="InterPro"/>
</dbReference>
<dbReference type="PANTHER" id="PTHR30465:SF45">
    <property type="entry name" value="BINDING-PROTEIN-DEPENDENT TRANSPORT SYSTEMS INNER MEMBRANE COMPONENT"/>
    <property type="match status" value="1"/>
</dbReference>
<dbReference type="EMBL" id="CP014750">
    <property type="protein sequence ID" value="AMQ19529.1"/>
    <property type="molecule type" value="Genomic_DNA"/>
</dbReference>
<reference evidence="10" key="1">
    <citation type="submission" date="2016-03" db="EMBL/GenBank/DDBJ databases">
        <authorList>
            <person name="Oger P.M."/>
        </authorList>
    </citation>
    <scope>NUCLEOTIDE SEQUENCE [LARGE SCALE GENOMIC DNA]</scope>
    <source>
        <strain evidence="10">OG-1</strain>
    </source>
</reference>